<dbReference type="FunFam" id="2.130.10.10:FF:000044">
    <property type="entry name" value="echinoderm microtubule-associated protein-like 6 isoform X1"/>
    <property type="match status" value="1"/>
</dbReference>
<gene>
    <name evidence="8" type="ORF">SeLEV6574_g00040</name>
    <name evidence="9" type="ORF">SeMB42_g00535</name>
</gene>
<feature type="compositionally biased region" description="Acidic residues" evidence="5">
    <location>
        <begin position="271"/>
        <end position="280"/>
    </location>
</feature>
<dbReference type="InterPro" id="IPR005108">
    <property type="entry name" value="HELP"/>
</dbReference>
<dbReference type="SUPFAM" id="SSF50978">
    <property type="entry name" value="WD40 repeat-like"/>
    <property type="match status" value="2"/>
</dbReference>
<evidence type="ECO:0000256" key="2">
    <source>
        <dbReference type="ARBA" id="ARBA00022574"/>
    </source>
</evidence>
<dbReference type="Proteomes" id="UP000317494">
    <property type="component" value="Unassembled WGS sequence"/>
</dbReference>
<organism evidence="8 11">
    <name type="scientific">Synchytrium endobioticum</name>
    <dbReference type="NCBI Taxonomy" id="286115"/>
    <lineage>
        <taxon>Eukaryota</taxon>
        <taxon>Fungi</taxon>
        <taxon>Fungi incertae sedis</taxon>
        <taxon>Chytridiomycota</taxon>
        <taxon>Chytridiomycota incertae sedis</taxon>
        <taxon>Chytridiomycetes</taxon>
        <taxon>Synchytriales</taxon>
        <taxon>Synchytriaceae</taxon>
        <taxon>Synchytrium</taxon>
    </lineage>
</organism>
<dbReference type="InterPro" id="IPR036322">
    <property type="entry name" value="WD40_repeat_dom_sf"/>
</dbReference>
<dbReference type="InterPro" id="IPR055439">
    <property type="entry name" value="Beta-prop_EML_1st"/>
</dbReference>
<dbReference type="SUPFAM" id="SSF50998">
    <property type="entry name" value="Quinoprotein alcohol dehydrogenase-like"/>
    <property type="match status" value="1"/>
</dbReference>
<dbReference type="AlphaFoldDB" id="A0A507DJR6"/>
<protein>
    <recommendedName>
        <fullName evidence="12">Anaphase-promoting complex subunit 4 WD40 domain-containing protein</fullName>
    </recommendedName>
</protein>
<dbReference type="OrthoDB" id="10251741at2759"/>
<comment type="caution">
    <text evidence="8">The sequence shown here is derived from an EMBL/GenBank/DDBJ whole genome shotgun (WGS) entry which is preliminary data.</text>
</comment>
<dbReference type="GO" id="GO:0008017">
    <property type="term" value="F:microtubule binding"/>
    <property type="evidence" value="ECO:0007669"/>
    <property type="project" value="TreeGrafter"/>
</dbReference>
<evidence type="ECO:0000256" key="4">
    <source>
        <dbReference type="PROSITE-ProRule" id="PRU00221"/>
    </source>
</evidence>
<evidence type="ECO:0000313" key="9">
    <source>
        <dbReference type="EMBL" id="TPX53958.1"/>
    </source>
</evidence>
<evidence type="ECO:0000313" key="10">
    <source>
        <dbReference type="Proteomes" id="UP000317494"/>
    </source>
</evidence>
<feature type="region of interest" description="Disordered" evidence="5">
    <location>
        <begin position="1"/>
        <end position="137"/>
    </location>
</feature>
<dbReference type="PROSITE" id="PS50294">
    <property type="entry name" value="WD_REPEATS_REGION"/>
    <property type="match status" value="2"/>
</dbReference>
<accession>A0A507DJR6</accession>
<sequence length="966" mass="104094">MPVSRPVSVRPLGRQPSELDDDEYQPQQQRKIAASLAAARRRASDLDDELYGRRTRPATSTSRDSSVGRKRGAREDNDHRSMPIATERFSHGEKRNGPSKLASPSPSPSNMNARGSPDCASAPVPDRANESAHDADGWTTTTVKGAVHVTALLKDTDERVSGTAKVKIVCSEGCLPGDVGVKVYAAPLVQLLQALPEELRASELFVDDKSMGVLENVDTGARVQVHSVAGESAKFVFAVVLGQARPTKAAGTVSAKPTNLRPGPLSRLNDDDINDEEEDAPNAKSSGPRTPSSKQHDNADDPAVGLARKTGLRTLVAASDAPVSSPTKTALVNDDDASVTSGCGSGLDIKRKPNTSIRTFRYAGRSTPSESLVLEHIHGYRMRDTANNLVYVDNDTIVFTAGCVGVVHDLAHNKQRFFMGKHRDDVVSLCLHPARTWVASGDMVARDDGCSVYIWDPRSPDARTHVHIRVGEKKLARGVAATAFSPDGQWLAVIGMDQEHTIYIYDWEKSSKPMTKVAGHTDAIFGVTFNPHAATEFVTYGVKHLTYWIFNPLTGAVDGTRGVFGPRRVPSILCAAFLPDGSYVTGSHAGDLLVWRTHTATAVLECAHRGPVFAIASRANTIVTSGKDGRIVLRDSMLRELASVQVESGVRALCFNADASRLLAGLEDSVIVEIEGLHDGTPRVEKIMAAHSAAKLEEVSAVDVNPRRDAEYVTVGDDSKVIKWDAKHRKMTAITDLPGRLRAVAYSPDGTIIAVGNDSGGLYLLHTDDLSQAWTHPHREPGIETMRFSPSGQYLAVGTRGCAVDVYDVRARMHRVARCTGHESYVTHIDWSADSRHMQTNAADGDLRFWAMPDGTPAAPAAVADAQWSTYSCVRAPPVLGIWGGGMDAPDVTTVCRNPAHTCCASGDDSALVKLHCWPAHANMPSKEYLAHGAHVTKVAFTAKGSRLISTGGMDGCVMQWLVRQE</sequence>
<feature type="repeat" description="WD" evidence="4">
    <location>
        <begin position="819"/>
        <end position="860"/>
    </location>
</feature>
<proteinExistence type="inferred from homology"/>
<dbReference type="InterPro" id="IPR001680">
    <property type="entry name" value="WD40_rpt"/>
</dbReference>
<evidence type="ECO:0000313" key="8">
    <source>
        <dbReference type="EMBL" id="TPX51863.1"/>
    </source>
</evidence>
<feature type="compositionally biased region" description="Polar residues" evidence="5">
    <location>
        <begin position="283"/>
        <end position="293"/>
    </location>
</feature>
<dbReference type="EMBL" id="QEAN01000010">
    <property type="protein sequence ID" value="TPX53958.1"/>
    <property type="molecule type" value="Genomic_DNA"/>
</dbReference>
<feature type="domain" description="EML-like first beta-propeller" evidence="6">
    <location>
        <begin position="414"/>
        <end position="673"/>
    </location>
</feature>
<dbReference type="VEuPathDB" id="FungiDB:SeMB42_g00535"/>
<evidence type="ECO:0000256" key="1">
    <source>
        <dbReference type="ARBA" id="ARBA00006489"/>
    </source>
</evidence>
<feature type="region of interest" description="Disordered" evidence="5">
    <location>
        <begin position="248"/>
        <end position="303"/>
    </location>
</feature>
<dbReference type="EMBL" id="QEAM01000001">
    <property type="protein sequence ID" value="TPX51863.1"/>
    <property type="molecule type" value="Genomic_DNA"/>
</dbReference>
<evidence type="ECO:0000259" key="6">
    <source>
        <dbReference type="Pfam" id="PF23409"/>
    </source>
</evidence>
<dbReference type="PANTHER" id="PTHR13720:SF33">
    <property type="entry name" value="HELP DOMAIN-CONTAINING PROTEIN"/>
    <property type="match status" value="1"/>
</dbReference>
<dbReference type="SMART" id="SM00320">
    <property type="entry name" value="WD40"/>
    <property type="match status" value="12"/>
</dbReference>
<feature type="compositionally biased region" description="Basic and acidic residues" evidence="5">
    <location>
        <begin position="127"/>
        <end position="136"/>
    </location>
</feature>
<feature type="repeat" description="WD" evidence="4">
    <location>
        <begin position="929"/>
        <end position="966"/>
    </location>
</feature>
<comment type="similarity">
    <text evidence="1">Belongs to the WD repeat EMAP family.</text>
</comment>
<dbReference type="STRING" id="286115.A0A507DJR6"/>
<reference evidence="10 11" key="1">
    <citation type="journal article" date="2019" name="Sci. Rep.">
        <title>Comparative genomics of chytrid fungi reveal insights into the obligate biotrophic and pathogenic lifestyle of Synchytrium endobioticum.</title>
        <authorList>
            <person name="van de Vossenberg B.T.L.H."/>
            <person name="Warris S."/>
            <person name="Nguyen H.D.T."/>
            <person name="van Gent-Pelzer M.P.E."/>
            <person name="Joly D.L."/>
            <person name="van de Geest H.C."/>
            <person name="Bonants P.J.M."/>
            <person name="Smith D.S."/>
            <person name="Levesque C.A."/>
            <person name="van der Lee T.A.J."/>
        </authorList>
    </citation>
    <scope>NUCLEOTIDE SEQUENCE [LARGE SCALE GENOMIC DNA]</scope>
    <source>
        <strain evidence="8 11">LEV6574</strain>
        <strain evidence="9 10">MB42</strain>
    </source>
</reference>
<evidence type="ECO:0000256" key="5">
    <source>
        <dbReference type="SAM" id="MobiDB-lite"/>
    </source>
</evidence>
<name>A0A507DJR6_9FUNG</name>
<dbReference type="Proteomes" id="UP000320475">
    <property type="component" value="Unassembled WGS sequence"/>
</dbReference>
<dbReference type="InterPro" id="IPR011047">
    <property type="entry name" value="Quinoprotein_ADH-like_sf"/>
</dbReference>
<dbReference type="Gene3D" id="2.130.10.10">
    <property type="entry name" value="YVTN repeat-like/Quinoprotein amine dehydrogenase"/>
    <property type="match status" value="2"/>
</dbReference>
<dbReference type="PROSITE" id="PS50082">
    <property type="entry name" value="WD_REPEATS_2"/>
    <property type="match status" value="2"/>
</dbReference>
<evidence type="ECO:0008006" key="12">
    <source>
        <dbReference type="Google" id="ProtNLM"/>
    </source>
</evidence>
<keyword evidence="10" id="KW-1185">Reference proteome</keyword>
<dbReference type="Pfam" id="PF03451">
    <property type="entry name" value="HELP"/>
    <property type="match status" value="1"/>
</dbReference>
<dbReference type="InterPro" id="IPR050630">
    <property type="entry name" value="WD_repeat_EMAP"/>
</dbReference>
<evidence type="ECO:0000259" key="7">
    <source>
        <dbReference type="Pfam" id="PF23414"/>
    </source>
</evidence>
<feature type="domain" description="EML-like second beta-propeller" evidence="7">
    <location>
        <begin position="701"/>
        <end position="962"/>
    </location>
</feature>
<evidence type="ECO:0000256" key="3">
    <source>
        <dbReference type="ARBA" id="ARBA00022737"/>
    </source>
</evidence>
<dbReference type="Pfam" id="PF23409">
    <property type="entry name" value="Beta-prop_EML"/>
    <property type="match status" value="1"/>
</dbReference>
<keyword evidence="2 4" id="KW-0853">WD repeat</keyword>
<evidence type="ECO:0000313" key="11">
    <source>
        <dbReference type="Proteomes" id="UP000320475"/>
    </source>
</evidence>
<dbReference type="Pfam" id="PF23414">
    <property type="entry name" value="Beta-prop_EML_2"/>
    <property type="match status" value="1"/>
</dbReference>
<keyword evidence="3" id="KW-0677">Repeat</keyword>
<dbReference type="InterPro" id="IPR015943">
    <property type="entry name" value="WD40/YVTN_repeat-like_dom_sf"/>
</dbReference>
<dbReference type="InterPro" id="IPR055442">
    <property type="entry name" value="Beta-prop_EML-like_2nd"/>
</dbReference>
<dbReference type="PANTHER" id="PTHR13720">
    <property type="entry name" value="WD-40 REPEAT PROTEIN"/>
    <property type="match status" value="1"/>
</dbReference>